<proteinExistence type="predicted"/>
<protein>
    <recommendedName>
        <fullName evidence="3">GIY-YIG nuclease family protein</fullName>
    </recommendedName>
</protein>
<dbReference type="Proteomes" id="UP001316087">
    <property type="component" value="Unassembled WGS sequence"/>
</dbReference>
<name>A0ABS9UDV8_9BACL</name>
<reference evidence="1 2" key="1">
    <citation type="submission" date="2022-03" db="EMBL/GenBank/DDBJ databases">
        <authorList>
            <person name="Jo J.-H."/>
            <person name="Im W.-T."/>
        </authorList>
    </citation>
    <scope>NUCLEOTIDE SEQUENCE [LARGE SCALE GENOMIC DNA]</scope>
    <source>
        <strain evidence="1 2">MA9</strain>
    </source>
</reference>
<dbReference type="EMBL" id="JAKZFC010000003">
    <property type="protein sequence ID" value="MCH7322165.1"/>
    <property type="molecule type" value="Genomic_DNA"/>
</dbReference>
<dbReference type="RefSeq" id="WP_241369232.1">
    <property type="nucleotide sequence ID" value="NZ_JAKZFC010000003.1"/>
</dbReference>
<keyword evidence="2" id="KW-1185">Reference proteome</keyword>
<sequence>MIVKRTYSDINVQSLVDLFSSKISNCLDLSYEKETLDNIRKDNNFTDELKTECGIYYFIQEGMVKYVGRALPAVGLRSRILNQINAFGDENWDKVIKDNNTEIAVFIFNDLEQWYFISALEHYLIEKLERPIFNKRC</sequence>
<evidence type="ECO:0008006" key="3">
    <source>
        <dbReference type="Google" id="ProtNLM"/>
    </source>
</evidence>
<gene>
    <name evidence="1" type="ORF">LZ480_09710</name>
</gene>
<organism evidence="1 2">
    <name type="scientific">Solibacillus palustris</name>
    <dbReference type="NCBI Taxonomy" id="2908203"/>
    <lineage>
        <taxon>Bacteria</taxon>
        <taxon>Bacillati</taxon>
        <taxon>Bacillota</taxon>
        <taxon>Bacilli</taxon>
        <taxon>Bacillales</taxon>
        <taxon>Caryophanaceae</taxon>
        <taxon>Solibacillus</taxon>
    </lineage>
</organism>
<evidence type="ECO:0000313" key="2">
    <source>
        <dbReference type="Proteomes" id="UP001316087"/>
    </source>
</evidence>
<comment type="caution">
    <text evidence="1">The sequence shown here is derived from an EMBL/GenBank/DDBJ whole genome shotgun (WGS) entry which is preliminary data.</text>
</comment>
<accession>A0ABS9UDV8</accession>
<evidence type="ECO:0000313" key="1">
    <source>
        <dbReference type="EMBL" id="MCH7322165.1"/>
    </source>
</evidence>